<dbReference type="InterPro" id="IPR037045">
    <property type="entry name" value="S8pro/Inhibitor_I9_sf"/>
</dbReference>
<dbReference type="GO" id="GO:0016070">
    <property type="term" value="P:RNA metabolic process"/>
    <property type="evidence" value="ECO:0007669"/>
    <property type="project" value="UniProtKB-ARBA"/>
</dbReference>
<keyword evidence="4" id="KW-1185">Reference proteome</keyword>
<keyword evidence="1" id="KW-0809">Transit peptide</keyword>
<dbReference type="Proteomes" id="UP001632038">
    <property type="component" value="Unassembled WGS sequence"/>
</dbReference>
<accession>A0ABD3CQ34</accession>
<proteinExistence type="predicted"/>
<dbReference type="Pfam" id="PF21864">
    <property type="entry name" value="MORF_dom"/>
    <property type="match status" value="1"/>
</dbReference>
<name>A0ABD3CQ34_9LAMI</name>
<organism evidence="3 4">
    <name type="scientific">Castilleja foliolosa</name>
    <dbReference type="NCBI Taxonomy" id="1961234"/>
    <lineage>
        <taxon>Eukaryota</taxon>
        <taxon>Viridiplantae</taxon>
        <taxon>Streptophyta</taxon>
        <taxon>Embryophyta</taxon>
        <taxon>Tracheophyta</taxon>
        <taxon>Spermatophyta</taxon>
        <taxon>Magnoliopsida</taxon>
        <taxon>eudicotyledons</taxon>
        <taxon>Gunneridae</taxon>
        <taxon>Pentapetalae</taxon>
        <taxon>asterids</taxon>
        <taxon>lamiids</taxon>
        <taxon>Lamiales</taxon>
        <taxon>Orobanchaceae</taxon>
        <taxon>Pedicularideae</taxon>
        <taxon>Castillejinae</taxon>
        <taxon>Castilleja</taxon>
    </lineage>
</organism>
<evidence type="ECO:0000313" key="4">
    <source>
        <dbReference type="Proteomes" id="UP001632038"/>
    </source>
</evidence>
<dbReference type="PANTHER" id="PTHR31346:SF12">
    <property type="entry name" value="MULTIPLE ORGANELLAR RNA EDITING FACTOR 7, MITOCHONDRIAL"/>
    <property type="match status" value="1"/>
</dbReference>
<feature type="domain" description="MORF/ORRM1/DAG-like MORF" evidence="2">
    <location>
        <begin position="64"/>
        <end position="154"/>
    </location>
</feature>
<evidence type="ECO:0000313" key="3">
    <source>
        <dbReference type="EMBL" id="KAL3632070.1"/>
    </source>
</evidence>
<dbReference type="EMBL" id="JAVIJP010000032">
    <property type="protein sequence ID" value="KAL3632070.1"/>
    <property type="molecule type" value="Genomic_DNA"/>
</dbReference>
<dbReference type="PANTHER" id="PTHR31346">
    <property type="entry name" value="MULTIPLE ORGANELLAR RNA EDITING FACTOR 2, CHLOROPLASTIC-RELATED-RELATED"/>
    <property type="match status" value="1"/>
</dbReference>
<dbReference type="InterPro" id="IPR039206">
    <property type="entry name" value="MORF/ORRM1/DAG-like"/>
</dbReference>
<evidence type="ECO:0000259" key="2">
    <source>
        <dbReference type="Pfam" id="PF21864"/>
    </source>
</evidence>
<gene>
    <name evidence="3" type="ORF">CASFOL_025054</name>
</gene>
<dbReference type="Gene3D" id="3.30.70.80">
    <property type="entry name" value="Peptidase S8 propeptide/proteinase inhibitor I9"/>
    <property type="match status" value="1"/>
</dbReference>
<dbReference type="AlphaFoldDB" id="A0ABD3CQ34"/>
<sequence length="224" mass="25712">MMRKVILLNPSNLTAAIFRRHSASTFHITHRRLFSDEPASSNPQAPTRVSNLPRVDSLVDGCDYKHWLVVMHPPENYPQREEIVQQYVTTLSQALGSEKRAMESIYSVSTKYYYAFSCKLDENMIHKIKSLPRVKWVLPDSYLSTQESGYGVKKSVLVNHTSMEKLFHTTRNIMLTGCAITMVKDIRKEIAHGGVEEEEDEVQEIPMLHTIELLIVEKRGDYVS</sequence>
<dbReference type="InterPro" id="IPR054059">
    <property type="entry name" value="MORF/ORRM1/DAG-like_MORF"/>
</dbReference>
<comment type="caution">
    <text evidence="3">The sequence shown here is derived from an EMBL/GenBank/DDBJ whole genome shotgun (WGS) entry which is preliminary data.</text>
</comment>
<evidence type="ECO:0000256" key="1">
    <source>
        <dbReference type="ARBA" id="ARBA00022946"/>
    </source>
</evidence>
<protein>
    <recommendedName>
        <fullName evidence="2">MORF/ORRM1/DAG-like MORF domain-containing protein</fullName>
    </recommendedName>
</protein>
<reference evidence="4" key="1">
    <citation type="journal article" date="2024" name="IScience">
        <title>Strigolactones Initiate the Formation of Haustorium-like Structures in Castilleja.</title>
        <authorList>
            <person name="Buerger M."/>
            <person name="Peterson D."/>
            <person name="Chory J."/>
        </authorList>
    </citation>
    <scope>NUCLEOTIDE SEQUENCE [LARGE SCALE GENOMIC DNA]</scope>
</reference>